<feature type="compositionally biased region" description="Polar residues" evidence="1">
    <location>
        <begin position="43"/>
        <end position="52"/>
    </location>
</feature>
<dbReference type="EMBL" id="CP053586">
    <property type="protein sequence ID" value="WNZ21445.1"/>
    <property type="molecule type" value="Genomic_DNA"/>
</dbReference>
<reference evidence="2" key="1">
    <citation type="submission" date="2020-05" db="EMBL/GenBank/DDBJ databases">
        <authorList>
            <person name="Zhu T."/>
            <person name="Keshari N."/>
            <person name="Lu X."/>
        </authorList>
    </citation>
    <scope>NUCLEOTIDE SEQUENCE</scope>
    <source>
        <strain evidence="2">NK1-12</strain>
    </source>
</reference>
<evidence type="ECO:0000313" key="2">
    <source>
        <dbReference type="EMBL" id="WNZ21445.1"/>
    </source>
</evidence>
<name>A0AA96WAS3_9CYAN</name>
<dbReference type="RefSeq" id="WP_316432680.1">
    <property type="nucleotide sequence ID" value="NZ_CP053586.1"/>
</dbReference>
<proteinExistence type="predicted"/>
<protein>
    <submittedName>
        <fullName evidence="2">Uncharacterized protein</fullName>
    </submittedName>
</protein>
<accession>A0AA96WAS3</accession>
<organism evidence="2">
    <name type="scientific">Leptolyngbya sp. NK1-12</name>
    <dbReference type="NCBI Taxonomy" id="2547451"/>
    <lineage>
        <taxon>Bacteria</taxon>
        <taxon>Bacillati</taxon>
        <taxon>Cyanobacteriota</taxon>
        <taxon>Cyanophyceae</taxon>
        <taxon>Leptolyngbyales</taxon>
        <taxon>Leptolyngbyaceae</taxon>
        <taxon>Leptolyngbya group</taxon>
        <taxon>Leptolyngbya</taxon>
    </lineage>
</organism>
<feature type="region of interest" description="Disordered" evidence="1">
    <location>
        <begin position="36"/>
        <end position="64"/>
    </location>
</feature>
<evidence type="ECO:0000256" key="1">
    <source>
        <dbReference type="SAM" id="MobiDB-lite"/>
    </source>
</evidence>
<gene>
    <name evidence="2" type="ORF">HJG54_00245</name>
</gene>
<dbReference type="AlphaFoldDB" id="A0AA96WAS3"/>
<sequence length="64" mass="6800">MDDLDGAASCRWLSQTAIVAIIHSFNDLSILVNDPQVAGGSTPEAQSSNTSIERGIGNDLFHSR</sequence>